<keyword evidence="2" id="KW-1185">Reference proteome</keyword>
<evidence type="ECO:0000313" key="1">
    <source>
        <dbReference type="EMBL" id="GCA65353.1"/>
    </source>
</evidence>
<dbReference type="Proteomes" id="UP000265618">
    <property type="component" value="Unassembled WGS sequence"/>
</dbReference>
<organism evidence="1 2">
    <name type="scientific">Kipferlia bialata</name>
    <dbReference type="NCBI Taxonomy" id="797122"/>
    <lineage>
        <taxon>Eukaryota</taxon>
        <taxon>Metamonada</taxon>
        <taxon>Carpediemonas-like organisms</taxon>
        <taxon>Kipferlia</taxon>
    </lineage>
</organism>
<comment type="caution">
    <text evidence="1">The sequence shown here is derived from an EMBL/GenBank/DDBJ whole genome shotgun (WGS) entry which is preliminary data.</text>
</comment>
<sequence>QPPYVAFSCLSGDIKVLDCSNPTTAMTVVKVGGQIQMYNI</sequence>
<proteinExistence type="predicted"/>
<protein>
    <submittedName>
        <fullName evidence="1">Uncharacterized protein</fullName>
    </submittedName>
</protein>
<feature type="non-terminal residue" evidence="1">
    <location>
        <position position="1"/>
    </location>
</feature>
<reference evidence="1 2" key="1">
    <citation type="journal article" date="2018" name="PLoS ONE">
        <title>The draft genome of Kipferlia bialata reveals reductive genome evolution in fornicate parasites.</title>
        <authorList>
            <person name="Tanifuji G."/>
            <person name="Takabayashi S."/>
            <person name="Kume K."/>
            <person name="Takagi M."/>
            <person name="Nakayama T."/>
            <person name="Kamikawa R."/>
            <person name="Inagaki Y."/>
            <person name="Hashimoto T."/>
        </authorList>
    </citation>
    <scope>NUCLEOTIDE SEQUENCE [LARGE SCALE GENOMIC DNA]</scope>
    <source>
        <strain evidence="1">NY0173</strain>
    </source>
</reference>
<gene>
    <name evidence="1" type="ORF">KIPB_016924</name>
</gene>
<dbReference type="EMBL" id="BDIP01010819">
    <property type="protein sequence ID" value="GCA65353.1"/>
    <property type="molecule type" value="Genomic_DNA"/>
</dbReference>
<dbReference type="AlphaFoldDB" id="A0A391P6E5"/>
<evidence type="ECO:0000313" key="2">
    <source>
        <dbReference type="Proteomes" id="UP000265618"/>
    </source>
</evidence>
<name>A0A391P6E5_9EUKA</name>
<accession>A0A391P6E5</accession>